<dbReference type="Proteomes" id="UP000886005">
    <property type="component" value="Unassembled WGS sequence"/>
</dbReference>
<keyword evidence="3 4" id="KW-0413">Isomerase</keyword>
<dbReference type="InterPro" id="IPR046348">
    <property type="entry name" value="SIS_dom_sf"/>
</dbReference>
<organism evidence="5">
    <name type="scientific">Caldithrix abyssi</name>
    <dbReference type="NCBI Taxonomy" id="187145"/>
    <lineage>
        <taxon>Bacteria</taxon>
        <taxon>Pseudomonadati</taxon>
        <taxon>Calditrichota</taxon>
        <taxon>Calditrichia</taxon>
        <taxon>Calditrichales</taxon>
        <taxon>Calditrichaceae</taxon>
        <taxon>Caldithrix</taxon>
    </lineage>
</organism>
<dbReference type="EC" id="5.3.1.9" evidence="4"/>
<dbReference type="InterPro" id="IPR035476">
    <property type="entry name" value="SIS_PGI_1"/>
</dbReference>
<dbReference type="PROSITE" id="PS51463">
    <property type="entry name" value="P_GLUCOSE_ISOMERASE_3"/>
    <property type="match status" value="1"/>
</dbReference>
<proteinExistence type="inferred from homology"/>
<dbReference type="GO" id="GO:0006094">
    <property type="term" value="P:gluconeogenesis"/>
    <property type="evidence" value="ECO:0007669"/>
    <property type="project" value="UniProtKB-KW"/>
</dbReference>
<accession>A0A7V1LPF2</accession>
<dbReference type="AlphaFoldDB" id="A0A7V1LPF2"/>
<dbReference type="SUPFAM" id="SSF53697">
    <property type="entry name" value="SIS domain"/>
    <property type="match status" value="1"/>
</dbReference>
<evidence type="ECO:0000256" key="4">
    <source>
        <dbReference type="RuleBase" id="RU000612"/>
    </source>
</evidence>
<dbReference type="PANTHER" id="PTHR11469">
    <property type="entry name" value="GLUCOSE-6-PHOSPHATE ISOMERASE"/>
    <property type="match status" value="1"/>
</dbReference>
<comment type="similarity">
    <text evidence="4">Belongs to the GPI family.</text>
</comment>
<evidence type="ECO:0000256" key="2">
    <source>
        <dbReference type="ARBA" id="ARBA00023152"/>
    </source>
</evidence>
<keyword evidence="2 4" id="KW-0324">Glycolysis</keyword>
<comment type="pathway">
    <text evidence="4">Carbohydrate degradation; glycolysis; D-glyceraldehyde 3-phosphate and glycerone phosphate from D-glucose: step 2/4.</text>
</comment>
<dbReference type="GO" id="GO:0004347">
    <property type="term" value="F:glucose-6-phosphate isomerase activity"/>
    <property type="evidence" value="ECO:0007669"/>
    <property type="project" value="UniProtKB-EC"/>
</dbReference>
<dbReference type="GO" id="GO:0048029">
    <property type="term" value="F:monosaccharide binding"/>
    <property type="evidence" value="ECO:0007669"/>
    <property type="project" value="TreeGrafter"/>
</dbReference>
<gene>
    <name evidence="5" type="ORF">ENJ10_13395</name>
</gene>
<comment type="caution">
    <text evidence="5">The sequence shown here is derived from an EMBL/GenBank/DDBJ whole genome shotgun (WGS) entry which is preliminary data.</text>
</comment>
<name>A0A7V1LPF2_CALAY</name>
<dbReference type="GO" id="GO:0006096">
    <property type="term" value="P:glycolytic process"/>
    <property type="evidence" value="ECO:0007669"/>
    <property type="project" value="UniProtKB-UniPathway"/>
</dbReference>
<dbReference type="InterPro" id="IPR001672">
    <property type="entry name" value="G6P_Isomerase"/>
</dbReference>
<dbReference type="PRINTS" id="PR00662">
    <property type="entry name" value="G6PISOMERASE"/>
</dbReference>
<dbReference type="Gene3D" id="3.40.50.10490">
    <property type="entry name" value="Glucose-6-phosphate isomerase like protein, domain 1"/>
    <property type="match status" value="2"/>
</dbReference>
<sequence length="391" mass="43900">MDIRLDYSNVLSSAIGNEHGLDPEKLRSMAAASGAHYESLMEKRNNGTLGFFDLPRDEVLLKEVIKYTTSVKERFESYVHIGIGGSSLGPIALHTSLNSAYYNMDRQPAMFFPDNVDPDWLDEILPHINVKKTLFHVVSKSGGTAETASTLLYFMEHLKKALGENFYRNLLFTTDPHAGLLNQIANENPIKCFRIPQNVGGRFSVFTALGLIPAALSGIDIAALMRGARKMDALTGREDLFDNPAFMYALIHTEMMKRGKNISVMMPYSNKLRDVADWYRQLWAESLGKRFDRNGKRVDVGQTPVKALGATDQHSQVQLYVEGPNDKITTFLEVGHFKHNTPLENHFPYIVDFDYLAGKSLGQLLNTEKSATELALTNNRRPNLTLKLEKV</sequence>
<dbReference type="Pfam" id="PF00342">
    <property type="entry name" value="PGI"/>
    <property type="match status" value="1"/>
</dbReference>
<evidence type="ECO:0000313" key="5">
    <source>
        <dbReference type="EMBL" id="HED11681.1"/>
    </source>
</evidence>
<dbReference type="GO" id="GO:0005829">
    <property type="term" value="C:cytosol"/>
    <property type="evidence" value="ECO:0007669"/>
    <property type="project" value="TreeGrafter"/>
</dbReference>
<dbReference type="CDD" id="cd05015">
    <property type="entry name" value="SIS_PGI_1"/>
    <property type="match status" value="1"/>
</dbReference>
<dbReference type="InterPro" id="IPR035482">
    <property type="entry name" value="SIS_PGI_2"/>
</dbReference>
<evidence type="ECO:0000256" key="3">
    <source>
        <dbReference type="ARBA" id="ARBA00023235"/>
    </source>
</evidence>
<feature type="non-terminal residue" evidence="5">
    <location>
        <position position="391"/>
    </location>
</feature>
<evidence type="ECO:0000256" key="1">
    <source>
        <dbReference type="ARBA" id="ARBA00022432"/>
    </source>
</evidence>
<protein>
    <recommendedName>
        <fullName evidence="4">Glucose-6-phosphate isomerase</fullName>
        <ecNumber evidence="4">5.3.1.9</ecNumber>
    </recommendedName>
</protein>
<dbReference type="PANTHER" id="PTHR11469:SF1">
    <property type="entry name" value="GLUCOSE-6-PHOSPHATE ISOMERASE"/>
    <property type="match status" value="1"/>
</dbReference>
<reference evidence="5" key="1">
    <citation type="journal article" date="2020" name="mSystems">
        <title>Genome- and Community-Level Interaction Insights into Carbon Utilization and Element Cycling Functions of Hydrothermarchaeota in Hydrothermal Sediment.</title>
        <authorList>
            <person name="Zhou Z."/>
            <person name="Liu Y."/>
            <person name="Xu W."/>
            <person name="Pan J."/>
            <person name="Luo Z.H."/>
            <person name="Li M."/>
        </authorList>
    </citation>
    <scope>NUCLEOTIDE SEQUENCE [LARGE SCALE GENOMIC DNA]</scope>
    <source>
        <strain evidence="5">HyVt-456</strain>
    </source>
</reference>
<dbReference type="GO" id="GO:0097367">
    <property type="term" value="F:carbohydrate derivative binding"/>
    <property type="evidence" value="ECO:0007669"/>
    <property type="project" value="InterPro"/>
</dbReference>
<comment type="catalytic activity">
    <reaction evidence="4">
        <text>alpha-D-glucose 6-phosphate = beta-D-fructose 6-phosphate</text>
        <dbReference type="Rhea" id="RHEA:11816"/>
        <dbReference type="ChEBI" id="CHEBI:57634"/>
        <dbReference type="ChEBI" id="CHEBI:58225"/>
        <dbReference type="EC" id="5.3.1.9"/>
    </reaction>
</comment>
<dbReference type="UniPathway" id="UPA00109">
    <property type="reaction ID" value="UER00181"/>
</dbReference>
<dbReference type="GO" id="GO:0051156">
    <property type="term" value="P:glucose 6-phosphate metabolic process"/>
    <property type="evidence" value="ECO:0007669"/>
    <property type="project" value="TreeGrafter"/>
</dbReference>
<dbReference type="EMBL" id="DRLD01000376">
    <property type="protein sequence ID" value="HED11681.1"/>
    <property type="molecule type" value="Genomic_DNA"/>
</dbReference>
<dbReference type="CDD" id="cd05016">
    <property type="entry name" value="SIS_PGI_2"/>
    <property type="match status" value="1"/>
</dbReference>
<keyword evidence="1 4" id="KW-0312">Gluconeogenesis</keyword>